<evidence type="ECO:0000256" key="10">
    <source>
        <dbReference type="ARBA" id="ARBA00023054"/>
    </source>
</evidence>
<keyword evidence="6" id="KW-0132">Cell division</keyword>
<evidence type="ECO:0000256" key="14">
    <source>
        <dbReference type="SAM" id="MobiDB-lite"/>
    </source>
</evidence>
<evidence type="ECO:0000259" key="15">
    <source>
        <dbReference type="PROSITE" id="PS50245"/>
    </source>
</evidence>
<evidence type="ECO:0000256" key="11">
    <source>
        <dbReference type="ARBA" id="ARBA00023212"/>
    </source>
</evidence>
<evidence type="ECO:0000256" key="4">
    <source>
        <dbReference type="ARBA" id="ARBA00011010"/>
    </source>
</evidence>
<evidence type="ECO:0000256" key="5">
    <source>
        <dbReference type="ARBA" id="ARBA00022490"/>
    </source>
</evidence>
<dbReference type="InterPro" id="IPR022157">
    <property type="entry name" value="Dynactin"/>
</dbReference>
<proteinExistence type="inferred from homology"/>
<dbReference type="GO" id="GO:0051301">
    <property type="term" value="P:cell division"/>
    <property type="evidence" value="ECO:0007669"/>
    <property type="project" value="UniProtKB-KW"/>
</dbReference>
<evidence type="ECO:0000313" key="17">
    <source>
        <dbReference type="Proteomes" id="UP001303373"/>
    </source>
</evidence>
<evidence type="ECO:0000313" key="16">
    <source>
        <dbReference type="EMBL" id="WPH03975.1"/>
    </source>
</evidence>
<keyword evidence="11" id="KW-0206">Cytoskeleton</keyword>
<dbReference type="SUPFAM" id="SSF74924">
    <property type="entry name" value="Cap-Gly domain"/>
    <property type="match status" value="1"/>
</dbReference>
<feature type="compositionally biased region" description="Low complexity" evidence="14">
    <location>
        <begin position="214"/>
        <end position="237"/>
    </location>
</feature>
<feature type="coiled-coil region" evidence="13">
    <location>
        <begin position="1106"/>
        <end position="1171"/>
    </location>
</feature>
<reference evidence="16 17" key="1">
    <citation type="submission" date="2023-11" db="EMBL/GenBank/DDBJ databases">
        <title>An acidophilic fungus is an integral part of prey digestion in a carnivorous sundew plant.</title>
        <authorList>
            <person name="Tsai I.J."/>
        </authorList>
    </citation>
    <scope>NUCLEOTIDE SEQUENCE [LARGE SCALE GENOMIC DNA]</scope>
    <source>
        <strain evidence="16">169a</strain>
    </source>
</reference>
<keyword evidence="7" id="KW-0493">Microtubule</keyword>
<evidence type="ECO:0000256" key="3">
    <source>
        <dbReference type="ARBA" id="ARBA00004544"/>
    </source>
</evidence>
<sequence>MVNPPGPTSPSVRVGQRIELNDGRIATVRFVGPTSFQTGEWVGVELGDATGKNDGSVQGERYFECEHGYGMFLRQAGVKRVIPETGHKTRGSTASNGVPAARTRPASIQIGPNGLKRQSIVPDGHARKPSGLGGAAALGGARPGSATAHKSPARQASNTALSSATTSRTVTPSAGKRVVTTTAPATARSRMSMPPPPTTTAAKRTSSLFGGTGTPTPTARGVRTATAMSTSTTSARTASRDLSGRVPPGRITAAARPELRRRAETPSEGGAEEEAGDRSDVLSPGNEYSSLIRRLRETEEDLNDEEETAKPNFAPPPPPPIPTESSDQAGRRRRPSSPTSALSIHSQRTMRSTAASTRQIEELEAKIRLLERKRQEDRDIKKNLEQSQQERDQYKGIIDKLQNKYRPQQQEIATLKRELAEAEKRSSDVAAMQAEHESIMELATIDREMAEEKAQSLEEQLESLRLKHEELQLEAEILREENEELSKEMSPEERTSAGWMQMEKSNERLREALLRLRDITQDKEAELREKIESMESQIKESESMRAELDDAKEKLLRAEADVEDLRQQLEVAEESEAMIEQLAEQKSNLEERIHHLRNTIEELEELKELNDELVINHQEDEKQMQEEIDFKDSLLLDRERTARQQQDALDEADSTIAKYRTLVSELHSSLQEMHASKQFSENEAADLNSKSRAMLDLNMKLQSSAAKAQVKTIDLELRKLEAQEASEHLAIVQLFLPDAFESEKDSVLALLRFKRVSFKSNLVHGFLKERVASFGTRGEDEDIFAACAALDSLTWIAAMSDCFTNSICGCSVDEFATYASALYELEPIERALNNYIDGLRREELHEKEMAEELQRSIAVMTHLSSLHISGDLASHADHLLMRTQCLQSQLETTASALGLIRSLIENNVRVTVAEGEDEDDDGRASDLAFVLNRAETLISTVRSAKVTAGKTHRSLTDLESRSLTLESNCTESFDSVDAIVEQVARYAREAGEGLQTLFGEEGRVDAFVPSEVTSTLSRVAMAVFALPVPEAGPFSTLTTWLKDLSDLLVVLSSLPTDLDNTIEFERAPAPWVARANELKQSKITSLDIESQLSRALDNIKDRDALVKDKETELEEQAVRIEMLEARMKDASKRSARIAELERALHAANDGAKNARAELKLVKQHAAATEDKIRAEMMHIAEANKSLSSGSGTGLEADAMGAGTRANLDILGTKVKTLEGAVRFLHEENHRLRLPAPHAPIAARNALEWLREPLRKEVKTSKHASLIEDQQILAKTHLLDLIHLASRGPIVDLGNLPANKLAWRPAKVTPRWQVERCKEEWETWREKTRDAVRFLENESGRRRGRGMGMVVAV</sequence>
<feature type="compositionally biased region" description="Low complexity" evidence="14">
    <location>
        <begin position="156"/>
        <end position="171"/>
    </location>
</feature>
<dbReference type="Pfam" id="PF01302">
    <property type="entry name" value="CAP_GLY"/>
    <property type="match status" value="1"/>
</dbReference>
<dbReference type="SMART" id="SM01052">
    <property type="entry name" value="CAP_GLY"/>
    <property type="match status" value="1"/>
</dbReference>
<feature type="compositionally biased region" description="Polar residues" evidence="14">
    <location>
        <begin position="336"/>
        <end position="358"/>
    </location>
</feature>
<dbReference type="Pfam" id="PF12455">
    <property type="entry name" value="Dynactin"/>
    <property type="match status" value="1"/>
</dbReference>
<comment type="similarity">
    <text evidence="4">Belongs to the dynactin 150 kDa subunit family.</text>
</comment>
<keyword evidence="10 13" id="KW-0175">Coiled coil</keyword>
<dbReference type="PANTHER" id="PTHR18916:SF6">
    <property type="entry name" value="DYNACTIN SUBUNIT 1"/>
    <property type="match status" value="1"/>
</dbReference>
<comment type="subcellular location">
    <subcellularLocation>
        <location evidence="3">Cytoplasm</location>
        <location evidence="3">Cell cortex</location>
    </subcellularLocation>
    <subcellularLocation>
        <location evidence="1">Cytoplasm</location>
        <location evidence="1">Cytoskeleton</location>
        <location evidence="1">Microtubule organizing center</location>
        <location evidence="1">Centrosome</location>
        <location evidence="1">Centriole</location>
    </subcellularLocation>
    <subcellularLocation>
        <location evidence="2">Cytoplasm</location>
        <location evidence="2">Cytoskeleton</location>
        <location evidence="2">Spindle</location>
    </subcellularLocation>
</comment>
<dbReference type="InterPro" id="IPR000938">
    <property type="entry name" value="CAP-Gly_domain"/>
</dbReference>
<dbReference type="GO" id="GO:0005874">
    <property type="term" value="C:microtubule"/>
    <property type="evidence" value="ECO:0007669"/>
    <property type="project" value="UniProtKB-KW"/>
</dbReference>
<dbReference type="InterPro" id="IPR036859">
    <property type="entry name" value="CAP-Gly_dom_sf"/>
</dbReference>
<evidence type="ECO:0000256" key="9">
    <source>
        <dbReference type="ARBA" id="ARBA00023017"/>
    </source>
</evidence>
<dbReference type="GO" id="GO:0000743">
    <property type="term" value="P:nuclear migration involved in conjugation with cellular fusion"/>
    <property type="evidence" value="ECO:0007669"/>
    <property type="project" value="TreeGrafter"/>
</dbReference>
<gene>
    <name evidence="16" type="ORF">R9X50_00685800</name>
</gene>
<keyword evidence="5" id="KW-0963">Cytoplasm</keyword>
<accession>A0AAQ3RCE4</accession>
<keyword evidence="9" id="KW-0243">Dynein</keyword>
<dbReference type="GO" id="GO:0051286">
    <property type="term" value="C:cell tip"/>
    <property type="evidence" value="ECO:0007669"/>
    <property type="project" value="TreeGrafter"/>
</dbReference>
<keyword evidence="8" id="KW-0498">Mitosis</keyword>
<evidence type="ECO:0000256" key="2">
    <source>
        <dbReference type="ARBA" id="ARBA00004186"/>
    </source>
</evidence>
<dbReference type="PROSITE" id="PS50245">
    <property type="entry name" value="CAP_GLY_2"/>
    <property type="match status" value="1"/>
</dbReference>
<feature type="coiled-coil region" evidence="13">
    <location>
        <begin position="670"/>
        <end position="723"/>
    </location>
</feature>
<dbReference type="GO" id="GO:0000132">
    <property type="term" value="P:establishment of mitotic spindle orientation"/>
    <property type="evidence" value="ECO:0007669"/>
    <property type="project" value="TreeGrafter"/>
</dbReference>
<dbReference type="Gene3D" id="2.30.30.190">
    <property type="entry name" value="CAP Gly-rich-like domain"/>
    <property type="match status" value="1"/>
</dbReference>
<dbReference type="GO" id="GO:0005816">
    <property type="term" value="C:spindle pole body"/>
    <property type="evidence" value="ECO:0007669"/>
    <property type="project" value="TreeGrafter"/>
</dbReference>
<feature type="compositionally biased region" description="Low complexity" evidence="14">
    <location>
        <begin position="180"/>
        <end position="192"/>
    </location>
</feature>
<dbReference type="PROSITE" id="PS00845">
    <property type="entry name" value="CAP_GLY_1"/>
    <property type="match status" value="1"/>
</dbReference>
<evidence type="ECO:0000256" key="7">
    <source>
        <dbReference type="ARBA" id="ARBA00022701"/>
    </source>
</evidence>
<name>A0AAQ3RCE4_9PEZI</name>
<organism evidence="16 17">
    <name type="scientific">Acrodontium crateriforme</name>
    <dbReference type="NCBI Taxonomy" id="150365"/>
    <lineage>
        <taxon>Eukaryota</taxon>
        <taxon>Fungi</taxon>
        <taxon>Dikarya</taxon>
        <taxon>Ascomycota</taxon>
        <taxon>Pezizomycotina</taxon>
        <taxon>Dothideomycetes</taxon>
        <taxon>Dothideomycetidae</taxon>
        <taxon>Mycosphaerellales</taxon>
        <taxon>Teratosphaeriaceae</taxon>
        <taxon>Acrodontium</taxon>
    </lineage>
</organism>
<dbReference type="GO" id="GO:0030286">
    <property type="term" value="C:dynein complex"/>
    <property type="evidence" value="ECO:0007669"/>
    <property type="project" value="UniProtKB-KW"/>
</dbReference>
<evidence type="ECO:0000256" key="1">
    <source>
        <dbReference type="ARBA" id="ARBA00004114"/>
    </source>
</evidence>
<dbReference type="GO" id="GO:0005814">
    <property type="term" value="C:centriole"/>
    <property type="evidence" value="ECO:0007669"/>
    <property type="project" value="UniProtKB-SubCell"/>
</dbReference>
<feature type="domain" description="CAP-Gly" evidence="15">
    <location>
        <begin position="32"/>
        <end position="74"/>
    </location>
</feature>
<protein>
    <recommendedName>
        <fullName evidence="15">CAP-Gly domain-containing protein</fullName>
    </recommendedName>
</protein>
<dbReference type="Proteomes" id="UP001303373">
    <property type="component" value="Chromosome 12"/>
</dbReference>
<dbReference type="EMBL" id="CP138591">
    <property type="protein sequence ID" value="WPH03975.1"/>
    <property type="molecule type" value="Genomic_DNA"/>
</dbReference>
<feature type="region of interest" description="Disordered" evidence="14">
    <location>
        <begin position="86"/>
        <end position="358"/>
    </location>
</feature>
<dbReference type="PANTHER" id="PTHR18916">
    <property type="entry name" value="DYNACTIN 1-RELATED MICROTUBULE-BINDING"/>
    <property type="match status" value="1"/>
</dbReference>
<evidence type="ECO:0000256" key="12">
    <source>
        <dbReference type="ARBA" id="ARBA00023306"/>
    </source>
</evidence>
<keyword evidence="17" id="KW-1185">Reference proteome</keyword>
<evidence type="ECO:0000256" key="8">
    <source>
        <dbReference type="ARBA" id="ARBA00022776"/>
    </source>
</evidence>
<evidence type="ECO:0000256" key="6">
    <source>
        <dbReference type="ARBA" id="ARBA00022618"/>
    </source>
</evidence>
<feature type="compositionally biased region" description="Pro residues" evidence="14">
    <location>
        <begin position="313"/>
        <end position="322"/>
    </location>
</feature>
<feature type="compositionally biased region" description="Acidic residues" evidence="14">
    <location>
        <begin position="298"/>
        <end position="307"/>
    </location>
</feature>
<dbReference type="GO" id="GO:0005819">
    <property type="term" value="C:spindle"/>
    <property type="evidence" value="ECO:0007669"/>
    <property type="project" value="UniProtKB-SubCell"/>
</dbReference>
<keyword evidence="12" id="KW-0131">Cell cycle</keyword>
<evidence type="ECO:0000256" key="13">
    <source>
        <dbReference type="SAM" id="Coils"/>
    </source>
</evidence>